<sequence length="170" mass="19146">MIKKLSGILLLVVALGLIGCKSNVAKNVDTDSSKTKVEENKNEVTQESNKKVSKKQEYKTKLDIIGVELKKLDVKDSGTTADMREAANERYKKWDSALNEIYGVLRGDLSSSDMKKLQNEEIQWISDRDAKAKKASSEMKGGTMEPVIYINSLADTTKQRCYELVEKYMK</sequence>
<proteinExistence type="predicted"/>
<keyword evidence="5" id="KW-1185">Reference proteome</keyword>
<dbReference type="Proteomes" id="UP000694308">
    <property type="component" value="Unassembled WGS sequence"/>
</dbReference>
<comment type="caution">
    <text evidence="4">The sequence shown here is derived from an EMBL/GenBank/DDBJ whole genome shotgun (WGS) entry which is preliminary data.</text>
</comment>
<dbReference type="RefSeq" id="WP_218323334.1">
    <property type="nucleotide sequence ID" value="NZ_JAEEGC010000168.1"/>
</dbReference>
<dbReference type="Pfam" id="PF07007">
    <property type="entry name" value="LprI"/>
    <property type="match status" value="1"/>
</dbReference>
<organism evidence="4 5">
    <name type="scientific">Clostridium thailandense</name>
    <dbReference type="NCBI Taxonomy" id="2794346"/>
    <lineage>
        <taxon>Bacteria</taxon>
        <taxon>Bacillati</taxon>
        <taxon>Bacillota</taxon>
        <taxon>Clostridia</taxon>
        <taxon>Eubacteriales</taxon>
        <taxon>Clostridiaceae</taxon>
        <taxon>Clostridium</taxon>
    </lineage>
</organism>
<evidence type="ECO:0000256" key="1">
    <source>
        <dbReference type="SAM" id="MobiDB-lite"/>
    </source>
</evidence>
<evidence type="ECO:0000313" key="4">
    <source>
        <dbReference type="EMBL" id="MBV7276295.1"/>
    </source>
</evidence>
<dbReference type="PANTHER" id="PTHR39176:SF1">
    <property type="entry name" value="PERIPLASMIC PROTEIN"/>
    <property type="match status" value="1"/>
</dbReference>
<dbReference type="AlphaFoldDB" id="A0A949U2M6"/>
<evidence type="ECO:0000313" key="5">
    <source>
        <dbReference type="Proteomes" id="UP000694308"/>
    </source>
</evidence>
<keyword evidence="2" id="KW-0732">Signal</keyword>
<dbReference type="InterPro" id="IPR009739">
    <property type="entry name" value="LprI-like_N"/>
</dbReference>
<feature type="chain" id="PRO_5039102281" evidence="2">
    <location>
        <begin position="26"/>
        <end position="170"/>
    </location>
</feature>
<dbReference type="PANTHER" id="PTHR39176">
    <property type="entry name" value="PERIPLASMIC PROTEIN-RELATED"/>
    <property type="match status" value="1"/>
</dbReference>
<reference evidence="4" key="1">
    <citation type="submission" date="2020-12" db="EMBL/GenBank/DDBJ databases">
        <title>Clostridium thailandense sp. nov., a novel acetogenic bacterium isolated from peat land soil in Thailand.</title>
        <authorList>
            <person name="Chaikitkaew S."/>
            <person name="Birkeland N.K."/>
        </authorList>
    </citation>
    <scope>NUCLEOTIDE SEQUENCE</scope>
    <source>
        <strain evidence="4">PL3</strain>
    </source>
</reference>
<evidence type="ECO:0000259" key="3">
    <source>
        <dbReference type="Pfam" id="PF07007"/>
    </source>
</evidence>
<gene>
    <name evidence="4" type="ORF">I6U48_25765</name>
</gene>
<dbReference type="PROSITE" id="PS51257">
    <property type="entry name" value="PROKAR_LIPOPROTEIN"/>
    <property type="match status" value="1"/>
</dbReference>
<accession>A0A949U2M6</accession>
<feature type="region of interest" description="Disordered" evidence="1">
    <location>
        <begin position="29"/>
        <end position="52"/>
    </location>
</feature>
<evidence type="ECO:0000256" key="2">
    <source>
        <dbReference type="SAM" id="SignalP"/>
    </source>
</evidence>
<feature type="signal peptide" evidence="2">
    <location>
        <begin position="1"/>
        <end position="25"/>
    </location>
</feature>
<feature type="domain" description="Lysozyme inhibitor LprI-like N-terminal" evidence="3">
    <location>
        <begin position="76"/>
        <end position="164"/>
    </location>
</feature>
<protein>
    <submittedName>
        <fullName evidence="4">DUF1311 domain-containing protein</fullName>
    </submittedName>
</protein>
<name>A0A949U2M6_9CLOT</name>
<dbReference type="EMBL" id="JAEEGC010000168">
    <property type="protein sequence ID" value="MBV7276295.1"/>
    <property type="molecule type" value="Genomic_DNA"/>
</dbReference>